<evidence type="ECO:0000313" key="8">
    <source>
        <dbReference type="EMBL" id="QQD23540.1"/>
    </source>
</evidence>
<evidence type="ECO:0000256" key="2">
    <source>
        <dbReference type="ARBA" id="ARBA00022448"/>
    </source>
</evidence>
<feature type="transmembrane region" description="Helical" evidence="7">
    <location>
        <begin position="301"/>
        <end position="328"/>
    </location>
</feature>
<dbReference type="KEGG" id="vcw:GJQ55_03150"/>
<proteinExistence type="inferred from homology"/>
<feature type="transmembrane region" description="Helical" evidence="7">
    <location>
        <begin position="45"/>
        <end position="65"/>
    </location>
</feature>
<dbReference type="Pfam" id="PF00209">
    <property type="entry name" value="SNF"/>
    <property type="match status" value="2"/>
</dbReference>
<dbReference type="PROSITE" id="PS00610">
    <property type="entry name" value="NA_NEUROTRAN_SYMP_1"/>
    <property type="match status" value="1"/>
</dbReference>
<dbReference type="InterPro" id="IPR047218">
    <property type="entry name" value="YocR/YhdH-like"/>
</dbReference>
<evidence type="ECO:0000256" key="4">
    <source>
        <dbReference type="ARBA" id="ARBA00022989"/>
    </source>
</evidence>
<feature type="transmembrane region" description="Helical" evidence="7">
    <location>
        <begin position="472"/>
        <end position="490"/>
    </location>
</feature>
<dbReference type="PANTHER" id="PTHR42948:SF1">
    <property type="entry name" value="TRANSPORTER"/>
    <property type="match status" value="1"/>
</dbReference>
<keyword evidence="2 6" id="KW-0813">Transport</keyword>
<dbReference type="PRINTS" id="PR00176">
    <property type="entry name" value="NANEUSMPORT"/>
</dbReference>
<evidence type="ECO:0000256" key="5">
    <source>
        <dbReference type="ARBA" id="ARBA00023136"/>
    </source>
</evidence>
<feature type="transmembrane region" description="Helical" evidence="7">
    <location>
        <begin position="97"/>
        <end position="123"/>
    </location>
</feature>
<protein>
    <recommendedName>
        <fullName evidence="6">Transporter</fullName>
    </recommendedName>
</protein>
<dbReference type="GO" id="GO:0016020">
    <property type="term" value="C:membrane"/>
    <property type="evidence" value="ECO:0007669"/>
    <property type="project" value="UniProtKB-SubCell"/>
</dbReference>
<evidence type="ECO:0000256" key="6">
    <source>
        <dbReference type="RuleBase" id="RU003732"/>
    </source>
</evidence>
<feature type="transmembrane region" description="Helical" evidence="7">
    <location>
        <begin position="224"/>
        <end position="247"/>
    </location>
</feature>
<feature type="transmembrane region" description="Helical" evidence="7">
    <location>
        <begin position="433"/>
        <end position="451"/>
    </location>
</feature>
<comment type="similarity">
    <text evidence="6">Belongs to the sodium:neurotransmitter symporter (SNF) (TC 2.A.22) family.</text>
</comment>
<sequence length="491" mass="52577">MSTGEAGVHGIWRGRWTFILAATGSAVGLGNIWKFPYITGENGGGAFVLMYLLCILVAGIPVMMAEIMMGRKGRRSPIHTMQNLTHEFKAPKAFIGIGWMGAAAGFFILSFYSVIAGWTLAYAGKMAAGVFTGAGPEVATASFAALLASPWALMALHTLFLLLTGSIIALGVNRGLENGVQMLMPALFVMLILLFGYALTTPGFTQGWNFMFSFEPEKITGTSFVVALGHAFFTLSIGMGAIMAYGAYMPKKASLGKTVLAVALLDTLVALIAGLIIFPIVFSNGLEPGAGPGLIFQTLPIAFGSLPAGNLIGAVFFVLVLVAAWTSAISIAEPAVAWAVEKGFSRIQATVAVCGLAWLIGIGTVLSFNVISDKQVFVQVKTLDSQGEVLHSELHWYADVAALKASLPVQEERTYQVEGKTFFGMLDFLTSNIMMPLGGMLIALFAGWFMTRKSVADESRLQPSWLLSLWRFMLRVVSPLAIFYIFISGLL</sequence>
<dbReference type="Proteomes" id="UP000596074">
    <property type="component" value="Chromosome"/>
</dbReference>
<evidence type="ECO:0000256" key="3">
    <source>
        <dbReference type="ARBA" id="ARBA00022692"/>
    </source>
</evidence>
<dbReference type="RefSeq" id="WP_228346069.1">
    <property type="nucleotide sequence ID" value="NZ_CP046056.1"/>
</dbReference>
<reference evidence="8 9" key="1">
    <citation type="submission" date="2019-11" db="EMBL/GenBank/DDBJ databases">
        <title>Venatorbacter sp. nov. a predator of Campylobacter and other Gram-negative bacteria.</title>
        <authorList>
            <person name="Saeedi A."/>
            <person name="Cummings N.J."/>
            <person name="Connerton I.F."/>
            <person name="Connerton P.L."/>
        </authorList>
    </citation>
    <scope>NUCLEOTIDE SEQUENCE [LARGE SCALE GENOMIC DNA]</scope>
    <source>
        <strain evidence="8">XL5</strain>
    </source>
</reference>
<dbReference type="NCBIfam" id="NF037979">
    <property type="entry name" value="Na_transp"/>
    <property type="match status" value="1"/>
</dbReference>
<dbReference type="EMBL" id="CP046056">
    <property type="protein sequence ID" value="QQD23540.1"/>
    <property type="molecule type" value="Genomic_DNA"/>
</dbReference>
<dbReference type="CDD" id="cd10336">
    <property type="entry name" value="SLC6sbd_Tyt1-Like"/>
    <property type="match status" value="1"/>
</dbReference>
<dbReference type="InterPro" id="IPR037272">
    <property type="entry name" value="SNS_sf"/>
</dbReference>
<feature type="transmembrane region" description="Helical" evidence="7">
    <location>
        <begin position="12"/>
        <end position="33"/>
    </location>
</feature>
<keyword evidence="6" id="KW-0769">Symport</keyword>
<feature type="transmembrane region" description="Helical" evidence="7">
    <location>
        <begin position="349"/>
        <end position="371"/>
    </location>
</feature>
<dbReference type="AlphaFoldDB" id="A0A9X7UVA9"/>
<keyword evidence="9" id="KW-1185">Reference proteome</keyword>
<name>A0A9X7UVA9_9GAMM</name>
<evidence type="ECO:0000256" key="1">
    <source>
        <dbReference type="ARBA" id="ARBA00004141"/>
    </source>
</evidence>
<keyword evidence="3 6" id="KW-0812">Transmembrane</keyword>
<feature type="transmembrane region" description="Helical" evidence="7">
    <location>
        <begin position="182"/>
        <end position="204"/>
    </location>
</feature>
<dbReference type="GO" id="GO:0015293">
    <property type="term" value="F:symporter activity"/>
    <property type="evidence" value="ECO:0007669"/>
    <property type="project" value="UniProtKB-KW"/>
</dbReference>
<dbReference type="SUPFAM" id="SSF161070">
    <property type="entry name" value="SNF-like"/>
    <property type="match status" value="1"/>
</dbReference>
<organism evidence="8 9">
    <name type="scientific">Venatoribacter cucullus</name>
    <dbReference type="NCBI Taxonomy" id="2661630"/>
    <lineage>
        <taxon>Bacteria</taxon>
        <taxon>Pseudomonadati</taxon>
        <taxon>Pseudomonadota</taxon>
        <taxon>Gammaproteobacteria</taxon>
        <taxon>Oceanospirillales</taxon>
        <taxon>Oceanospirillaceae</taxon>
        <taxon>Venatoribacter</taxon>
    </lineage>
</organism>
<comment type="subcellular location">
    <subcellularLocation>
        <location evidence="1">Membrane</location>
        <topology evidence="1">Multi-pass membrane protein</topology>
    </subcellularLocation>
</comment>
<evidence type="ECO:0000313" key="9">
    <source>
        <dbReference type="Proteomes" id="UP000596074"/>
    </source>
</evidence>
<evidence type="ECO:0000256" key="7">
    <source>
        <dbReference type="SAM" id="Phobius"/>
    </source>
</evidence>
<keyword evidence="5 7" id="KW-0472">Membrane</keyword>
<accession>A0A9X7UVA9</accession>
<dbReference type="InterPro" id="IPR000175">
    <property type="entry name" value="Na/ntran_symport"/>
</dbReference>
<gene>
    <name evidence="8" type="ORF">GJQ55_03150</name>
</gene>
<feature type="transmembrane region" description="Helical" evidence="7">
    <location>
        <begin position="259"/>
        <end position="281"/>
    </location>
</feature>
<keyword evidence="4 7" id="KW-1133">Transmembrane helix</keyword>
<dbReference type="PANTHER" id="PTHR42948">
    <property type="entry name" value="TRANSPORTER"/>
    <property type="match status" value="1"/>
</dbReference>
<feature type="transmembrane region" description="Helical" evidence="7">
    <location>
        <begin position="143"/>
        <end position="170"/>
    </location>
</feature>
<dbReference type="PROSITE" id="PS50267">
    <property type="entry name" value="NA_NEUROTRAN_SYMP_3"/>
    <property type="match status" value="1"/>
</dbReference>